<dbReference type="Proteomes" id="UP000295341">
    <property type="component" value="Unassembled WGS sequence"/>
</dbReference>
<dbReference type="PANTHER" id="PTHR40275:SF1">
    <property type="entry name" value="SSL7038 PROTEIN"/>
    <property type="match status" value="1"/>
</dbReference>
<dbReference type="OrthoDB" id="9798416at2"/>
<accession>A0A4R7P441</accession>
<dbReference type="SUPFAM" id="SSF47413">
    <property type="entry name" value="lambda repressor-like DNA-binding domains"/>
    <property type="match status" value="1"/>
</dbReference>
<dbReference type="InterPro" id="IPR010982">
    <property type="entry name" value="Lambda_DNA-bd_dom_sf"/>
</dbReference>
<dbReference type="InterPro" id="IPR014057">
    <property type="entry name" value="HI1420"/>
</dbReference>
<reference evidence="1 2" key="1">
    <citation type="submission" date="2019-03" db="EMBL/GenBank/DDBJ databases">
        <title>Genomic Encyclopedia of Type Strains, Phase IV (KMG-IV): sequencing the most valuable type-strain genomes for metagenomic binning, comparative biology and taxonomic classification.</title>
        <authorList>
            <person name="Goeker M."/>
        </authorList>
    </citation>
    <scope>NUCLEOTIDE SEQUENCE [LARGE SCALE GENOMIC DNA]</scope>
    <source>
        <strain evidence="1 2">DSM 26377</strain>
    </source>
</reference>
<dbReference type="EMBL" id="SOBT01000009">
    <property type="protein sequence ID" value="TDU28447.1"/>
    <property type="molecule type" value="Genomic_DNA"/>
</dbReference>
<evidence type="ECO:0000313" key="2">
    <source>
        <dbReference type="Proteomes" id="UP000295341"/>
    </source>
</evidence>
<dbReference type="AlphaFoldDB" id="A0A4R7P441"/>
<dbReference type="RefSeq" id="WP_133881994.1">
    <property type="nucleotide sequence ID" value="NZ_MWIN01000049.1"/>
</dbReference>
<dbReference type="InterPro" id="IPR001387">
    <property type="entry name" value="Cro/C1-type_HTH"/>
</dbReference>
<proteinExistence type="predicted"/>
<protein>
    <submittedName>
        <fullName evidence="1">Putative addiction module antidote protein</fullName>
    </submittedName>
</protein>
<gene>
    <name evidence="1" type="ORF">DFR24_2817</name>
</gene>
<dbReference type="PANTHER" id="PTHR40275">
    <property type="entry name" value="SSL7038 PROTEIN"/>
    <property type="match status" value="1"/>
</dbReference>
<dbReference type="NCBIfam" id="TIGR02684">
    <property type="entry name" value="dnstrm_HI1420"/>
    <property type="match status" value="1"/>
</dbReference>
<organism evidence="1 2">
    <name type="scientific">Panacagrimonas perspica</name>
    <dbReference type="NCBI Taxonomy" id="381431"/>
    <lineage>
        <taxon>Bacteria</taxon>
        <taxon>Pseudomonadati</taxon>
        <taxon>Pseudomonadota</taxon>
        <taxon>Gammaproteobacteria</taxon>
        <taxon>Nevskiales</taxon>
        <taxon>Nevskiaceae</taxon>
        <taxon>Panacagrimonas</taxon>
    </lineage>
</organism>
<dbReference type="Gene3D" id="1.10.260.40">
    <property type="entry name" value="lambda repressor-like DNA-binding domains"/>
    <property type="match status" value="1"/>
</dbReference>
<name>A0A4R7P441_9GAMM</name>
<dbReference type="CDD" id="cd00093">
    <property type="entry name" value="HTH_XRE"/>
    <property type="match status" value="1"/>
</dbReference>
<comment type="caution">
    <text evidence="1">The sequence shown here is derived from an EMBL/GenBank/DDBJ whole genome shotgun (WGS) entry which is preliminary data.</text>
</comment>
<sequence>MPLKTTKFDAAEYLKTPEDVASFLNDAFETGAPEEIVHALGIAARARGMTEVAKLAGVGRESLYKALGEGGNPEFSTVMKVAQALGVVLTVQWRAPDPLSKLLPETDGKVLVQTSKPRTSKVRAAA</sequence>
<keyword evidence="2" id="KW-1185">Reference proteome</keyword>
<dbReference type="GO" id="GO:0003677">
    <property type="term" value="F:DNA binding"/>
    <property type="evidence" value="ECO:0007669"/>
    <property type="project" value="InterPro"/>
</dbReference>
<dbReference type="Pfam" id="PF21716">
    <property type="entry name" value="dnstrm_HI1420"/>
    <property type="match status" value="1"/>
</dbReference>
<evidence type="ECO:0000313" key="1">
    <source>
        <dbReference type="EMBL" id="TDU28447.1"/>
    </source>
</evidence>